<comment type="caution">
    <text evidence="6">The sequence shown here is derived from an EMBL/GenBank/DDBJ whole genome shotgun (WGS) entry which is preliminary data.</text>
</comment>
<dbReference type="GO" id="GO:0005886">
    <property type="term" value="C:plasma membrane"/>
    <property type="evidence" value="ECO:0007669"/>
    <property type="project" value="TreeGrafter"/>
</dbReference>
<feature type="transmembrane region" description="Helical" evidence="5">
    <location>
        <begin position="515"/>
        <end position="536"/>
    </location>
</feature>
<protein>
    <recommendedName>
        <fullName evidence="8">MFS transporter</fullName>
    </recommendedName>
</protein>
<evidence type="ECO:0000256" key="1">
    <source>
        <dbReference type="ARBA" id="ARBA00004141"/>
    </source>
</evidence>
<evidence type="ECO:0000256" key="2">
    <source>
        <dbReference type="ARBA" id="ARBA00022692"/>
    </source>
</evidence>
<dbReference type="Proteomes" id="UP000620104">
    <property type="component" value="Unassembled WGS sequence"/>
</dbReference>
<dbReference type="AlphaFoldDB" id="A0A8H3YF30"/>
<dbReference type="SUPFAM" id="SSF103473">
    <property type="entry name" value="MFS general substrate transporter"/>
    <property type="match status" value="1"/>
</dbReference>
<feature type="transmembrane region" description="Helical" evidence="5">
    <location>
        <begin position="141"/>
        <end position="158"/>
    </location>
</feature>
<keyword evidence="7" id="KW-1185">Reference proteome</keyword>
<dbReference type="InterPro" id="IPR011701">
    <property type="entry name" value="MFS"/>
</dbReference>
<feature type="transmembrane region" description="Helical" evidence="5">
    <location>
        <begin position="331"/>
        <end position="355"/>
    </location>
</feature>
<accession>A0A8H3YF30</accession>
<reference evidence="6" key="1">
    <citation type="submission" date="2020-07" db="EMBL/GenBank/DDBJ databases">
        <title>Draft Genome Sequence of a Deep-Sea Yeast, Naganishia (Cryptococcus) liquefaciens strain N6.</title>
        <authorList>
            <person name="Han Y.W."/>
            <person name="Kajitani R."/>
            <person name="Morimoto H."/>
            <person name="Parhat M."/>
            <person name="Tsubouchi H."/>
            <person name="Bakenova O."/>
            <person name="Ogata M."/>
            <person name="Argunhan B."/>
            <person name="Aoki R."/>
            <person name="Kajiwara S."/>
            <person name="Itoh T."/>
            <person name="Iwasaki H."/>
        </authorList>
    </citation>
    <scope>NUCLEOTIDE SEQUENCE</scope>
    <source>
        <strain evidence="6">N6</strain>
    </source>
</reference>
<dbReference type="Pfam" id="PF07690">
    <property type="entry name" value="MFS_1"/>
    <property type="match status" value="1"/>
</dbReference>
<feature type="transmembrane region" description="Helical" evidence="5">
    <location>
        <begin position="71"/>
        <end position="103"/>
    </location>
</feature>
<comment type="subcellular location">
    <subcellularLocation>
        <location evidence="1">Membrane</location>
        <topology evidence="1">Multi-pass membrane protein</topology>
    </subcellularLocation>
</comment>
<gene>
    <name evidence="6" type="ORF">NliqN6_3561</name>
</gene>
<keyword evidence="3 5" id="KW-1133">Transmembrane helix</keyword>
<dbReference type="InterPro" id="IPR036259">
    <property type="entry name" value="MFS_trans_sf"/>
</dbReference>
<dbReference type="Gene3D" id="1.20.1250.20">
    <property type="entry name" value="MFS general substrate transporter like domains"/>
    <property type="match status" value="1"/>
</dbReference>
<sequence length="549" mass="60123">MSQHTDMFDDIEKKNSDPDQHLEFVEKGVDSHVNHVEGNVLLVDARGEIRLVPTPTDSLRDPLNFGKWRKIGILVTVAWFSTMALSVVGGFGSLAPIFFGIYGQQGINPDKISRLLTWPSLFTGLGNFVFLPLALVIGRRPVFLVSSLMLLASSIWAAKSGTSFESHLAARLVQGVAGGATESLLPLILTDMSYIHERAYYFGAYWVTQSIFTAILNAGSTYEAQALSWSWYYWIFAILSGVGTLMIIFLCPETKFARPAFAIDGQLTRIDEYGNMVVLSDEEAKAYGANQGEERLHANTEPYTYMDSLALMAPIEKSAVAVGIKSYYQMLIALANPAIVWSLGAASIVLSVTIAQSLSFGSILGHQYHWKTENVGLVYLGALPAAAAAFLVCGWGGDKVNLRLAKRNGGVHLPEHRLPSLIFPVVTGIGMFLMYGYCAQSAPSTHWFSIVWTNNFATFVFICILINGTTYAVEAMTHAAGPALVMVVGGKNIISFGVATALVPMSNSGRYKDLMVILTSIFAGWMALAVPLYYLMPRYRQWRANKRAS</sequence>
<feature type="transmembrane region" description="Helical" evidence="5">
    <location>
        <begin position="375"/>
        <end position="397"/>
    </location>
</feature>
<feature type="transmembrane region" description="Helical" evidence="5">
    <location>
        <begin position="449"/>
        <end position="471"/>
    </location>
</feature>
<dbReference type="GO" id="GO:0022857">
    <property type="term" value="F:transmembrane transporter activity"/>
    <property type="evidence" value="ECO:0007669"/>
    <property type="project" value="InterPro"/>
</dbReference>
<evidence type="ECO:0000313" key="7">
    <source>
        <dbReference type="Proteomes" id="UP000620104"/>
    </source>
</evidence>
<dbReference type="PANTHER" id="PTHR23502:SF164">
    <property type="entry name" value="MAJOR FACILITATOR SUPERFAMILY (MFS) PROFILE DOMAIN-CONTAINING PROTEIN"/>
    <property type="match status" value="1"/>
</dbReference>
<dbReference type="PANTHER" id="PTHR23502">
    <property type="entry name" value="MAJOR FACILITATOR SUPERFAMILY"/>
    <property type="match status" value="1"/>
</dbReference>
<keyword evidence="4 5" id="KW-0472">Membrane</keyword>
<feature type="transmembrane region" description="Helical" evidence="5">
    <location>
        <begin position="115"/>
        <end position="135"/>
    </location>
</feature>
<feature type="transmembrane region" description="Helical" evidence="5">
    <location>
        <begin position="199"/>
        <end position="219"/>
    </location>
</feature>
<feature type="transmembrane region" description="Helical" evidence="5">
    <location>
        <begin position="418"/>
        <end position="437"/>
    </location>
</feature>
<dbReference type="OrthoDB" id="2585655at2759"/>
<proteinExistence type="predicted"/>
<organism evidence="6 7">
    <name type="scientific">Naganishia liquefaciens</name>
    <dbReference type="NCBI Taxonomy" id="104408"/>
    <lineage>
        <taxon>Eukaryota</taxon>
        <taxon>Fungi</taxon>
        <taxon>Dikarya</taxon>
        <taxon>Basidiomycota</taxon>
        <taxon>Agaricomycotina</taxon>
        <taxon>Tremellomycetes</taxon>
        <taxon>Filobasidiales</taxon>
        <taxon>Filobasidiaceae</taxon>
        <taxon>Naganishia</taxon>
    </lineage>
</organism>
<evidence type="ECO:0000256" key="5">
    <source>
        <dbReference type="SAM" id="Phobius"/>
    </source>
</evidence>
<feature type="transmembrane region" description="Helical" evidence="5">
    <location>
        <begin position="483"/>
        <end position="503"/>
    </location>
</feature>
<name>A0A8H3YF30_9TREE</name>
<evidence type="ECO:0000256" key="4">
    <source>
        <dbReference type="ARBA" id="ARBA00023136"/>
    </source>
</evidence>
<evidence type="ECO:0000313" key="6">
    <source>
        <dbReference type="EMBL" id="GHJ87159.1"/>
    </source>
</evidence>
<keyword evidence="2 5" id="KW-0812">Transmembrane</keyword>
<dbReference type="EMBL" id="BLZA01000021">
    <property type="protein sequence ID" value="GHJ87159.1"/>
    <property type="molecule type" value="Genomic_DNA"/>
</dbReference>
<evidence type="ECO:0000256" key="3">
    <source>
        <dbReference type="ARBA" id="ARBA00022989"/>
    </source>
</evidence>
<evidence type="ECO:0008006" key="8">
    <source>
        <dbReference type="Google" id="ProtNLM"/>
    </source>
</evidence>
<feature type="transmembrane region" description="Helical" evidence="5">
    <location>
        <begin position="231"/>
        <end position="251"/>
    </location>
</feature>